<dbReference type="GeneID" id="30029467"/>
<dbReference type="RefSeq" id="XP_018713444.1">
    <property type="nucleotide sequence ID" value="XM_018856491.1"/>
</dbReference>
<reference evidence="1 2" key="1">
    <citation type="submission" date="2016-05" db="EMBL/GenBank/DDBJ databases">
        <title>Comparative genomics of biotechnologically important yeasts.</title>
        <authorList>
            <consortium name="DOE Joint Genome Institute"/>
            <person name="Riley R."/>
            <person name="Haridas S."/>
            <person name="Wolfe K.H."/>
            <person name="Lopes M.R."/>
            <person name="Hittinger C.T."/>
            <person name="Goker M."/>
            <person name="Salamov A."/>
            <person name="Wisecaver J."/>
            <person name="Long T.M."/>
            <person name="Aerts A.L."/>
            <person name="Barry K."/>
            <person name="Choi C."/>
            <person name="Clum A."/>
            <person name="Coughlan A.Y."/>
            <person name="Deshpande S."/>
            <person name="Douglass A.P."/>
            <person name="Hanson S.J."/>
            <person name="Klenk H.-P."/>
            <person name="LaButti K."/>
            <person name="Lapidus A."/>
            <person name="Lindquist E."/>
            <person name="Lipzen A."/>
            <person name="Meier-kolthoff J.P."/>
            <person name="Ohm R.A."/>
            <person name="Otillar R.P."/>
            <person name="Pangilinan J."/>
            <person name="Peng Y."/>
            <person name="Rokas A."/>
            <person name="Rosa C.A."/>
            <person name="Scheuner C."/>
            <person name="Sibirny A.A."/>
            <person name="Slot J.C."/>
            <person name="Stielow J.B."/>
            <person name="Sun H."/>
            <person name="Kurtzman C.P."/>
            <person name="Blackwell M."/>
            <person name="Grigoriev I.V."/>
            <person name="Jeffries T.W."/>
        </authorList>
    </citation>
    <scope>NUCLEOTIDE SEQUENCE [LARGE SCALE GENOMIC DNA]</scope>
    <source>
        <strain evidence="1 2">NRRL YB-4993</strain>
    </source>
</reference>
<protein>
    <submittedName>
        <fullName evidence="1">Uncharacterized protein</fullName>
    </submittedName>
</protein>
<dbReference type="PANTHER" id="PTHR34724">
    <property type="entry name" value="OS12G0596101 PROTEIN"/>
    <property type="match status" value="1"/>
</dbReference>
<dbReference type="AlphaFoldDB" id="A0A1A0HGI3"/>
<gene>
    <name evidence="1" type="ORF">METBIDRAFT_34583</name>
</gene>
<name>A0A1A0HGI3_9ASCO</name>
<keyword evidence="2" id="KW-1185">Reference proteome</keyword>
<evidence type="ECO:0000313" key="1">
    <source>
        <dbReference type="EMBL" id="OBA22963.1"/>
    </source>
</evidence>
<evidence type="ECO:0000313" key="2">
    <source>
        <dbReference type="Proteomes" id="UP000092555"/>
    </source>
</evidence>
<dbReference type="OrthoDB" id="88410at2759"/>
<dbReference type="Proteomes" id="UP000092555">
    <property type="component" value="Unassembled WGS sequence"/>
</dbReference>
<dbReference type="EMBL" id="LXTC01000001">
    <property type="protein sequence ID" value="OBA22963.1"/>
    <property type="molecule type" value="Genomic_DNA"/>
</dbReference>
<dbReference type="STRING" id="869754.A0A1A0HGI3"/>
<dbReference type="PANTHER" id="PTHR34724:SF2">
    <property type="entry name" value="OS12G0596101 PROTEIN"/>
    <property type="match status" value="1"/>
</dbReference>
<sequence>MCRAAICGICNHKSWTGCGAHIPGVMDSTPKSDWCTCEAVDSSFDPAYPPKAGTGFAKATSK</sequence>
<accession>A0A1A0HGI3</accession>
<proteinExistence type="predicted"/>
<comment type="caution">
    <text evidence="1">The sequence shown here is derived from an EMBL/GenBank/DDBJ whole genome shotgun (WGS) entry which is preliminary data.</text>
</comment>
<organism evidence="1 2">
    <name type="scientific">Metschnikowia bicuspidata var. bicuspidata NRRL YB-4993</name>
    <dbReference type="NCBI Taxonomy" id="869754"/>
    <lineage>
        <taxon>Eukaryota</taxon>
        <taxon>Fungi</taxon>
        <taxon>Dikarya</taxon>
        <taxon>Ascomycota</taxon>
        <taxon>Saccharomycotina</taxon>
        <taxon>Pichiomycetes</taxon>
        <taxon>Metschnikowiaceae</taxon>
        <taxon>Metschnikowia</taxon>
    </lineage>
</organism>